<dbReference type="EMBL" id="KZ819379">
    <property type="protein sequence ID" value="PWN42482.1"/>
    <property type="molecule type" value="Genomic_DNA"/>
</dbReference>
<protein>
    <recommendedName>
        <fullName evidence="4">BTB domain-containing protein</fullName>
    </recommendedName>
</protein>
<sequence length="318" mass="35179">MGDQSETSTSGAATKMRKLSLEDQGTGSMSRSQQHEGRQHLNTLSQLFEADQNDHRGRMLKKLHDLGFPPALIHLVPRYWSRGHSERYNDVKEKRSSVAVHVAVAQENEWFRTMLASGLSEAQALQEGKPVYVELDTNFLILEAFAKYLYVGNVRTVVEPARTLVGGLAGLFGLARQVCGALETAALPRVRRAHAITGLVYHHVKVLDTNLAQAALDAYAEHIDRKPMLSQLADPLVVQHRELAFVALRAAFMVSNSWGPASSLADGLPCATGSPFQNVVRRPSRASSQCQKHGWTCCKVRNLEACRRLFGDCVVCHR</sequence>
<evidence type="ECO:0000313" key="2">
    <source>
        <dbReference type="EMBL" id="PWN42482.1"/>
    </source>
</evidence>
<dbReference type="InParanoid" id="A0A316VYG1"/>
<dbReference type="Proteomes" id="UP000245783">
    <property type="component" value="Unassembled WGS sequence"/>
</dbReference>
<evidence type="ECO:0000256" key="1">
    <source>
        <dbReference type="SAM" id="MobiDB-lite"/>
    </source>
</evidence>
<reference evidence="2 3" key="1">
    <citation type="journal article" date="2018" name="Mol. Biol. Evol.">
        <title>Broad Genomic Sampling Reveals a Smut Pathogenic Ancestry of the Fungal Clade Ustilaginomycotina.</title>
        <authorList>
            <person name="Kijpornyongpan T."/>
            <person name="Mondo S.J."/>
            <person name="Barry K."/>
            <person name="Sandor L."/>
            <person name="Lee J."/>
            <person name="Lipzen A."/>
            <person name="Pangilinan J."/>
            <person name="LaButti K."/>
            <person name="Hainaut M."/>
            <person name="Henrissat B."/>
            <person name="Grigoriev I.V."/>
            <person name="Spatafora J.W."/>
            <person name="Aime M.C."/>
        </authorList>
    </citation>
    <scope>NUCLEOTIDE SEQUENCE [LARGE SCALE GENOMIC DNA]</scope>
    <source>
        <strain evidence="2 3">MCA 4658</strain>
    </source>
</reference>
<gene>
    <name evidence="2" type="ORF">IE81DRAFT_124446</name>
</gene>
<feature type="region of interest" description="Disordered" evidence="1">
    <location>
        <begin position="1"/>
        <end position="38"/>
    </location>
</feature>
<evidence type="ECO:0000313" key="3">
    <source>
        <dbReference type="Proteomes" id="UP000245783"/>
    </source>
</evidence>
<name>A0A316VYG1_9BASI</name>
<dbReference type="RefSeq" id="XP_025369642.1">
    <property type="nucleotide sequence ID" value="XM_025510207.1"/>
</dbReference>
<organism evidence="2 3">
    <name type="scientific">Ceraceosorus guamensis</name>
    <dbReference type="NCBI Taxonomy" id="1522189"/>
    <lineage>
        <taxon>Eukaryota</taxon>
        <taxon>Fungi</taxon>
        <taxon>Dikarya</taxon>
        <taxon>Basidiomycota</taxon>
        <taxon>Ustilaginomycotina</taxon>
        <taxon>Exobasidiomycetes</taxon>
        <taxon>Ceraceosorales</taxon>
        <taxon>Ceraceosoraceae</taxon>
        <taxon>Ceraceosorus</taxon>
    </lineage>
</organism>
<feature type="compositionally biased region" description="Polar residues" evidence="1">
    <location>
        <begin position="23"/>
        <end position="32"/>
    </location>
</feature>
<accession>A0A316VYG1</accession>
<keyword evidence="3" id="KW-1185">Reference proteome</keyword>
<proteinExistence type="predicted"/>
<dbReference type="AlphaFoldDB" id="A0A316VYG1"/>
<dbReference type="GeneID" id="37032077"/>
<evidence type="ECO:0008006" key="4">
    <source>
        <dbReference type="Google" id="ProtNLM"/>
    </source>
</evidence>
<feature type="compositionally biased region" description="Polar residues" evidence="1">
    <location>
        <begin position="1"/>
        <end position="12"/>
    </location>
</feature>